<evidence type="ECO:0000313" key="2">
    <source>
        <dbReference type="Proteomes" id="UP000232722"/>
    </source>
</evidence>
<reference evidence="1 2" key="1">
    <citation type="submission" date="2016-04" db="EMBL/GenBank/DDBJ databases">
        <title>Genome analyses suggest a sexual origin of heterokaryosis in a supposedly ancient asexual fungus.</title>
        <authorList>
            <person name="Ropars J."/>
            <person name="Sedzielewska K."/>
            <person name="Noel J."/>
            <person name="Charron P."/>
            <person name="Farinelli L."/>
            <person name="Marton T."/>
            <person name="Kruger M."/>
            <person name="Pelin A."/>
            <person name="Brachmann A."/>
            <person name="Corradi N."/>
        </authorList>
    </citation>
    <scope>NUCLEOTIDE SEQUENCE [LARGE SCALE GENOMIC DNA]</scope>
    <source>
        <strain evidence="1 2">A5</strain>
    </source>
</reference>
<name>A0A2N0NU11_9GLOM</name>
<dbReference type="VEuPathDB" id="FungiDB:FUN_006048"/>
<dbReference type="AlphaFoldDB" id="A0A2N0NU11"/>
<dbReference type="VEuPathDB" id="FungiDB:RhiirA1_479156"/>
<dbReference type="EMBL" id="LLXJ01002836">
    <property type="protein sequence ID" value="PKB98059.1"/>
    <property type="molecule type" value="Genomic_DNA"/>
</dbReference>
<sequence>MHIVNLLECLPPKLIPFIIKDLSNQDLKNFRSINDIWVKEVDLEWSKRKTLFDFQTGSLVQSNDTVKDFYSKLKEYNKSVGYHEERLKWLFLKGISSENTFKVLLDGLEILALDEIMKRLSQSSDLPAN</sequence>
<evidence type="ECO:0000313" key="1">
    <source>
        <dbReference type="EMBL" id="PKB98059.1"/>
    </source>
</evidence>
<reference evidence="1 2" key="2">
    <citation type="submission" date="2017-09" db="EMBL/GenBank/DDBJ databases">
        <title>Extensive intraspecific genome diversity in a model arbuscular mycorrhizal fungus.</title>
        <authorList>
            <person name="Chen E.C."/>
            <person name="Morin E."/>
            <person name="Beaudet D."/>
            <person name="Noel J."/>
            <person name="Ndikumana S."/>
            <person name="Charron P."/>
            <person name="St-Onge C."/>
            <person name="Giorgi J."/>
            <person name="Grigoriev I.V."/>
            <person name="Roux C."/>
            <person name="Martin F.M."/>
            <person name="Corradi N."/>
        </authorList>
    </citation>
    <scope>NUCLEOTIDE SEQUENCE [LARGE SCALE GENOMIC DNA]</scope>
    <source>
        <strain evidence="1 2">A5</strain>
    </source>
</reference>
<organism evidence="1 2">
    <name type="scientific">Rhizophagus irregularis</name>
    <dbReference type="NCBI Taxonomy" id="588596"/>
    <lineage>
        <taxon>Eukaryota</taxon>
        <taxon>Fungi</taxon>
        <taxon>Fungi incertae sedis</taxon>
        <taxon>Mucoromycota</taxon>
        <taxon>Glomeromycotina</taxon>
        <taxon>Glomeromycetes</taxon>
        <taxon>Glomerales</taxon>
        <taxon>Glomeraceae</taxon>
        <taxon>Rhizophagus</taxon>
    </lineage>
</organism>
<evidence type="ECO:0008006" key="3">
    <source>
        <dbReference type="Google" id="ProtNLM"/>
    </source>
</evidence>
<protein>
    <recommendedName>
        <fullName evidence="3">F-box domain-containing protein</fullName>
    </recommendedName>
</protein>
<comment type="caution">
    <text evidence="1">The sequence shown here is derived from an EMBL/GenBank/DDBJ whole genome shotgun (WGS) entry which is preliminary data.</text>
</comment>
<dbReference type="Proteomes" id="UP000232722">
    <property type="component" value="Unassembled WGS sequence"/>
</dbReference>
<gene>
    <name evidence="1" type="ORF">RhiirA5_432020</name>
</gene>
<proteinExistence type="predicted"/>
<dbReference type="VEuPathDB" id="FungiDB:RhiirFUN_017976"/>
<accession>A0A2N0NU11</accession>